<gene>
    <name evidence="2" type="ORF">S01H4_57398</name>
</gene>
<dbReference type="Gene3D" id="3.20.20.70">
    <property type="entry name" value="Aldolase class I"/>
    <property type="match status" value="1"/>
</dbReference>
<dbReference type="InterPro" id="IPR058240">
    <property type="entry name" value="rSAM_sf"/>
</dbReference>
<dbReference type="AlphaFoldDB" id="X1EEA0"/>
<dbReference type="SUPFAM" id="SSF102114">
    <property type="entry name" value="Radical SAM enzymes"/>
    <property type="match status" value="1"/>
</dbReference>
<accession>X1EEA0</accession>
<protein>
    <recommendedName>
        <fullName evidence="1">4Fe4S-binding SPASM domain-containing protein</fullName>
    </recommendedName>
</protein>
<name>X1EEA0_9ZZZZ</name>
<evidence type="ECO:0000313" key="2">
    <source>
        <dbReference type="EMBL" id="GAH06988.1"/>
    </source>
</evidence>
<feature type="non-terminal residue" evidence="2">
    <location>
        <position position="1"/>
    </location>
</feature>
<dbReference type="CDD" id="cd21109">
    <property type="entry name" value="SPASM"/>
    <property type="match status" value="1"/>
</dbReference>
<dbReference type="InterPro" id="IPR013785">
    <property type="entry name" value="Aldolase_TIM"/>
</dbReference>
<evidence type="ECO:0000259" key="1">
    <source>
        <dbReference type="Pfam" id="PF13186"/>
    </source>
</evidence>
<reference evidence="2" key="1">
    <citation type="journal article" date="2014" name="Front. Microbiol.">
        <title>High frequency of phylogenetically diverse reductive dehalogenase-homologous genes in deep subseafloor sedimentary metagenomes.</title>
        <authorList>
            <person name="Kawai M."/>
            <person name="Futagami T."/>
            <person name="Toyoda A."/>
            <person name="Takaki Y."/>
            <person name="Nishi S."/>
            <person name="Hori S."/>
            <person name="Arai W."/>
            <person name="Tsubouchi T."/>
            <person name="Morono Y."/>
            <person name="Uchiyama I."/>
            <person name="Ito T."/>
            <person name="Fujiyama A."/>
            <person name="Inagaki F."/>
            <person name="Takami H."/>
        </authorList>
    </citation>
    <scope>NUCLEOTIDE SEQUENCE</scope>
    <source>
        <strain evidence="2">Expedition CK06-06</strain>
    </source>
</reference>
<comment type="caution">
    <text evidence="2">The sequence shown here is derived from an EMBL/GenBank/DDBJ whole genome shotgun (WGS) entry which is preliminary data.</text>
</comment>
<dbReference type="EMBL" id="BART01033386">
    <property type="protein sequence ID" value="GAH06988.1"/>
    <property type="molecule type" value="Genomic_DNA"/>
</dbReference>
<dbReference type="InterPro" id="IPR023885">
    <property type="entry name" value="4Fe4S-binding_SPASM_dom"/>
</dbReference>
<feature type="domain" description="4Fe4S-binding SPASM" evidence="1">
    <location>
        <begin position="61"/>
        <end position="127"/>
    </location>
</feature>
<organism evidence="2">
    <name type="scientific">marine sediment metagenome</name>
    <dbReference type="NCBI Taxonomy" id="412755"/>
    <lineage>
        <taxon>unclassified sequences</taxon>
        <taxon>metagenomes</taxon>
        <taxon>ecological metagenomes</taxon>
    </lineage>
</organism>
<sequence length="196" mass="22900">RGNKNRELVYVKEFEGLNSGLCKQRRFHTFGGNVPVELWSKYSDKYPDFSKFPLTGKGKTCTSLLKYVSVGANGDLYFCCRDASHTLLLGNIKNVDLQEWWVSEDIQKLRLLTKLARRDLLAQCFLCSRFNYRDGLYPYWGEAYSLKECIQTVVKKTILLDDVLLHNLIKYQEVYPDKIPDHIIKQIEDSKKKYNL</sequence>
<dbReference type="Pfam" id="PF13186">
    <property type="entry name" value="SPASM"/>
    <property type="match status" value="1"/>
</dbReference>
<proteinExistence type="predicted"/>